<dbReference type="Pfam" id="PF07717">
    <property type="entry name" value="OB_NTP_bind"/>
    <property type="match status" value="1"/>
</dbReference>
<dbReference type="FunFam" id="1.20.120.1080:FF:000005">
    <property type="entry name" value="ATP-dependent helicase HrpA"/>
    <property type="match status" value="1"/>
</dbReference>
<dbReference type="Pfam" id="PF00271">
    <property type="entry name" value="Helicase_C"/>
    <property type="match status" value="1"/>
</dbReference>
<dbReference type="HOGENOM" id="CLU_001832_3_3_6"/>
<dbReference type="Pfam" id="PF00270">
    <property type="entry name" value="DEAD"/>
    <property type="match status" value="1"/>
</dbReference>
<evidence type="ECO:0000256" key="4">
    <source>
        <dbReference type="ARBA" id="ARBA00022840"/>
    </source>
</evidence>
<evidence type="ECO:0000313" key="7">
    <source>
        <dbReference type="EMBL" id="ABM62155.1"/>
    </source>
</evidence>
<dbReference type="Proteomes" id="UP000000647">
    <property type="component" value="Chromosome"/>
</dbReference>
<evidence type="ECO:0000313" key="8">
    <source>
        <dbReference type="Proteomes" id="UP000000647"/>
    </source>
</evidence>
<dbReference type="NCBIfam" id="NF008348">
    <property type="entry name" value="PRK11131.1"/>
    <property type="match status" value="1"/>
</dbReference>
<dbReference type="Pfam" id="PF11898">
    <property type="entry name" value="DUF3418"/>
    <property type="match status" value="1"/>
</dbReference>
<evidence type="ECO:0000256" key="3">
    <source>
        <dbReference type="ARBA" id="ARBA00022806"/>
    </source>
</evidence>
<dbReference type="GO" id="GO:0003724">
    <property type="term" value="F:RNA helicase activity"/>
    <property type="evidence" value="ECO:0007669"/>
    <property type="project" value="InterPro"/>
</dbReference>
<dbReference type="SMART" id="SM00847">
    <property type="entry name" value="HA2"/>
    <property type="match status" value="1"/>
</dbReference>
<dbReference type="InterPro" id="IPR027417">
    <property type="entry name" value="P-loop_NTPase"/>
</dbReference>
<dbReference type="Pfam" id="PF21010">
    <property type="entry name" value="HA2_C"/>
    <property type="match status" value="1"/>
</dbReference>
<dbReference type="Gene3D" id="3.40.50.300">
    <property type="entry name" value="P-loop containing nucleotide triphosphate hydrolases"/>
    <property type="match status" value="2"/>
</dbReference>
<dbReference type="PANTHER" id="PTHR18934">
    <property type="entry name" value="ATP-DEPENDENT RNA HELICASE"/>
    <property type="match status" value="1"/>
</dbReference>
<dbReference type="InterPro" id="IPR011709">
    <property type="entry name" value="DEAD-box_helicase_OB_fold"/>
</dbReference>
<evidence type="ECO:0000256" key="2">
    <source>
        <dbReference type="ARBA" id="ARBA00022801"/>
    </source>
</evidence>
<proteinExistence type="predicted"/>
<gene>
    <name evidence="7" type="ordered locus">Hhal_1388</name>
</gene>
<keyword evidence="2" id="KW-0378">Hydrolase</keyword>
<dbReference type="InterPro" id="IPR010222">
    <property type="entry name" value="RNA_helicase_HrpA"/>
</dbReference>
<protein>
    <submittedName>
        <fullName evidence="7">ATP-dependent helicase HrpA</fullName>
    </submittedName>
</protein>
<dbReference type="EMBL" id="CP000544">
    <property type="protein sequence ID" value="ABM62155.1"/>
    <property type="molecule type" value="Genomic_DNA"/>
</dbReference>
<dbReference type="STRING" id="349124.Hhal_1388"/>
<keyword evidence="3 7" id="KW-0347">Helicase</keyword>
<dbReference type="SUPFAM" id="SSF52540">
    <property type="entry name" value="P-loop containing nucleoside triphosphate hydrolases"/>
    <property type="match status" value="1"/>
</dbReference>
<feature type="domain" description="Helicase C-terminal" evidence="6">
    <location>
        <begin position="274"/>
        <end position="442"/>
    </location>
</feature>
<dbReference type="InterPro" id="IPR003593">
    <property type="entry name" value="AAA+_ATPase"/>
</dbReference>
<dbReference type="InterPro" id="IPR007502">
    <property type="entry name" value="Helicase-assoc_dom"/>
</dbReference>
<dbReference type="RefSeq" id="WP_011814177.1">
    <property type="nucleotide sequence ID" value="NC_008789.1"/>
</dbReference>
<dbReference type="OrthoDB" id="9805617at2"/>
<accession>A1WWU3</accession>
<dbReference type="GO" id="GO:0003723">
    <property type="term" value="F:RNA binding"/>
    <property type="evidence" value="ECO:0007669"/>
    <property type="project" value="TreeGrafter"/>
</dbReference>
<evidence type="ECO:0000256" key="1">
    <source>
        <dbReference type="ARBA" id="ARBA00022741"/>
    </source>
</evidence>
<keyword evidence="8" id="KW-1185">Reference proteome</keyword>
<dbReference type="InterPro" id="IPR048333">
    <property type="entry name" value="HA2_WH"/>
</dbReference>
<evidence type="ECO:0000259" key="5">
    <source>
        <dbReference type="PROSITE" id="PS51192"/>
    </source>
</evidence>
<organism evidence="7 8">
    <name type="scientific">Halorhodospira halophila (strain DSM 244 / SL1)</name>
    <name type="common">Ectothiorhodospira halophila (strain DSM 244 / SL1)</name>
    <dbReference type="NCBI Taxonomy" id="349124"/>
    <lineage>
        <taxon>Bacteria</taxon>
        <taxon>Pseudomonadati</taxon>
        <taxon>Pseudomonadota</taxon>
        <taxon>Gammaproteobacteria</taxon>
        <taxon>Chromatiales</taxon>
        <taxon>Ectothiorhodospiraceae</taxon>
        <taxon>Halorhodospira</taxon>
    </lineage>
</organism>
<dbReference type="CDD" id="cd18791">
    <property type="entry name" value="SF2_C_RHA"/>
    <property type="match status" value="1"/>
</dbReference>
<dbReference type="InterPro" id="IPR001650">
    <property type="entry name" value="Helicase_C-like"/>
</dbReference>
<dbReference type="InterPro" id="IPR011545">
    <property type="entry name" value="DEAD/DEAH_box_helicase_dom"/>
</dbReference>
<keyword evidence="4" id="KW-0067">ATP-binding</keyword>
<dbReference type="SMART" id="SM00487">
    <property type="entry name" value="DEXDc"/>
    <property type="match status" value="1"/>
</dbReference>
<dbReference type="Pfam" id="PF04408">
    <property type="entry name" value="WHD_HA2"/>
    <property type="match status" value="1"/>
</dbReference>
<dbReference type="GO" id="GO:0005524">
    <property type="term" value="F:ATP binding"/>
    <property type="evidence" value="ECO:0007669"/>
    <property type="project" value="UniProtKB-KW"/>
</dbReference>
<dbReference type="SMART" id="SM00382">
    <property type="entry name" value="AAA"/>
    <property type="match status" value="1"/>
</dbReference>
<feature type="domain" description="Helicase ATP-binding" evidence="5">
    <location>
        <begin position="87"/>
        <end position="250"/>
    </location>
</feature>
<reference evidence="8" key="1">
    <citation type="submission" date="2006-12" db="EMBL/GenBank/DDBJ databases">
        <title>Complete sequence of Halorhodospira halophila SL1.</title>
        <authorList>
            <consortium name="US DOE Joint Genome Institute"/>
            <person name="Copeland A."/>
            <person name="Lucas S."/>
            <person name="Lapidus A."/>
            <person name="Barry K."/>
            <person name="Detter J.C."/>
            <person name="Glavina del Rio T."/>
            <person name="Hammon N."/>
            <person name="Israni S."/>
            <person name="Dalin E."/>
            <person name="Tice H."/>
            <person name="Pitluck S."/>
            <person name="Saunders E."/>
            <person name="Brettin T."/>
            <person name="Bruce D."/>
            <person name="Han C."/>
            <person name="Tapia R."/>
            <person name="Schmutz J."/>
            <person name="Larimer F."/>
            <person name="Land M."/>
            <person name="Hauser L."/>
            <person name="Kyrpides N."/>
            <person name="Mikhailova N."/>
            <person name="Hoff W."/>
            <person name="Richardson P."/>
        </authorList>
    </citation>
    <scope>NUCLEOTIDE SEQUENCE [LARGE SCALE GENOMIC DNA]</scope>
    <source>
        <strain evidence="8">DSM 244 / SL1</strain>
    </source>
</reference>
<sequence>MGGVPRQLRELRQRIEGAFGPQRPPLRRRLAGLERCARQGRPFDRGVARLEQDLADSEAEVTRRRSEAIALEYDPDLPVVQRREELLEALREHQVVVVCGATGSGKSTQLPKMCMELGLGTRGLIGHTQPRRIAARALAERLAEETGTRVGETVGYKVRFTDQVGEQSRVKLLTDGMLLAEIQSDRHLDAYDTLIIDEAHERSLNIDFILGYLKRLLPRRPDLKVIVTSATIDPERFAEHFDGAPVREVSGRTYPVEIRYRPYEEREGVEQPQAVTEAVHELAREGRGDVLVFLSGEREIRECAEALRKNPPRGTEILPLYARLSSAEQQRVFHPGSGGRRVVLATNVAETSLTVPGIRYVVDTGRARISRYSHRTKVSRLPVEPIAQASADQRAGRCGREAPGICIRLYSEEDYESRPRYTDPEILRTNLAGVILQMKAMGLGDIERFPFVEPPERRYINDALRLLFELGAVDEGRELTDLGRRLARIPADPRIGRMLLAAREAGVQREILIIAAALSVQDPRERPMEAQEAADRAHARWHDPKSDFAALLRLWDDYQAQRRGLSRRKLTQWCREHFLAPQRMREWADIRRQFAEMLKEAERLRSSGAGEAQDATPTARTAEAEFPYEAVHRALLTGLLSQVATLHEDRIYLGARGVKLQIFPGSVLARRRPKWIVAAELMETSRLFARTVAEIRPEWVEQLAGHLVSRSYGEPRWEKRAGRVVTEEQVSLFGLTLVAGRKVDYGRIDPQEARRLFLRDGLVAGEIRTRGAFLAHNQALVDEVERLEAKARRRDVLVDEEQLVAFYDARLPAHIRDAPAFERWRRRAERDDPQCLHMTREALMRRETDDISAEQYPDRLTVAGVEVALEYHLEPGSERDGVTALIPVAALNQLPPEPFEWLVPGLLQEKVTALIRGLPKALRKHFVPAPDFARAVLEAVPHREGALTDAVARHLQRVTGVELPPGALEAVDLPEHLRMAFRVVDRDGHTLQEGRDLLVLQAGLSEAASEEFAVAGGGSGAGPGAEWHREGITTWDFGPLPESVVLEEGGVRFHGYPALRDDGDSVTRLLLDAAEPAAAQTHAGVRRLFMLALPQQVRALRKLDELKALRLKYRGLGSDDELRDALLRAVFDRCFLADGLPRDADTFEDRLAVGRGELVPRAQSLCAALDDVLTRYQSLRKALKQLNSPALLESLRDVDEHLNSLVYPGFLEDLPPQRLDELPRYLRGLERRVEKLRLDPAKDRAPLRTIRPWHERVHQRLAARAERGVPDPVLQRLRWMLEEYRISLFAQDVGAREKVSEKRLQELWREVA</sequence>
<dbReference type="NCBIfam" id="TIGR01967">
    <property type="entry name" value="DEAH_box_HrpA"/>
    <property type="match status" value="1"/>
</dbReference>
<keyword evidence="1" id="KW-0547">Nucleotide-binding</keyword>
<dbReference type="PANTHER" id="PTHR18934:SF99">
    <property type="entry name" value="ATP-DEPENDENT RNA HELICASE DHX37-RELATED"/>
    <property type="match status" value="1"/>
</dbReference>
<dbReference type="KEGG" id="hha:Hhal_1388"/>
<dbReference type="SMART" id="SM00490">
    <property type="entry name" value="HELICc"/>
    <property type="match status" value="1"/>
</dbReference>
<reference evidence="7 8" key="2">
    <citation type="journal article" date="2013" name="Stand. Genomic Sci.">
        <title>Complete genome sequence of Halorhodospira halophila SL1.</title>
        <authorList>
            <person name="Challacombe J.F."/>
            <person name="Majid S."/>
            <person name="Deole R."/>
            <person name="Brettin T.S."/>
            <person name="Bruce D."/>
            <person name="Delano S.F."/>
            <person name="Detter J.C."/>
            <person name="Gleasner C.D."/>
            <person name="Han C.S."/>
            <person name="Misra M."/>
            <person name="Reitenga K.G."/>
            <person name="Mikhailova N."/>
            <person name="Woyke T."/>
            <person name="Pitluck S."/>
            <person name="Nolan M."/>
            <person name="Land M.L."/>
            <person name="Saunders E."/>
            <person name="Tapia R."/>
            <person name="Lapidus A."/>
            <person name="Ivanova N."/>
            <person name="Hoff W.D."/>
        </authorList>
    </citation>
    <scope>NUCLEOTIDE SEQUENCE [LARGE SCALE GENOMIC DNA]</scope>
    <source>
        <strain evidence="8">DSM 244 / SL1</strain>
    </source>
</reference>
<dbReference type="InterPro" id="IPR014001">
    <property type="entry name" value="Helicase_ATP-bd"/>
</dbReference>
<dbReference type="InterPro" id="IPR024590">
    <property type="entry name" value="HrpA_C"/>
</dbReference>
<dbReference type="eggNOG" id="COG1643">
    <property type="taxonomic scope" value="Bacteria"/>
</dbReference>
<dbReference type="GO" id="GO:0016787">
    <property type="term" value="F:hydrolase activity"/>
    <property type="evidence" value="ECO:0007669"/>
    <property type="project" value="UniProtKB-KW"/>
</dbReference>
<dbReference type="Gene3D" id="1.20.120.1080">
    <property type="match status" value="1"/>
</dbReference>
<name>A1WWU3_HALHL</name>
<evidence type="ECO:0000259" key="6">
    <source>
        <dbReference type="PROSITE" id="PS51194"/>
    </source>
</evidence>
<dbReference type="PROSITE" id="PS51192">
    <property type="entry name" value="HELICASE_ATP_BIND_1"/>
    <property type="match status" value="1"/>
</dbReference>
<dbReference type="PROSITE" id="PS51194">
    <property type="entry name" value="HELICASE_CTER"/>
    <property type="match status" value="1"/>
</dbReference>